<comment type="similarity">
    <text evidence="1">Belongs to the peptidase S1 family.</text>
</comment>
<organism evidence="8 9">
    <name type="scientific">Popillia japonica</name>
    <name type="common">Japanese beetle</name>
    <dbReference type="NCBI Taxonomy" id="7064"/>
    <lineage>
        <taxon>Eukaryota</taxon>
        <taxon>Metazoa</taxon>
        <taxon>Ecdysozoa</taxon>
        <taxon>Arthropoda</taxon>
        <taxon>Hexapoda</taxon>
        <taxon>Insecta</taxon>
        <taxon>Pterygota</taxon>
        <taxon>Neoptera</taxon>
        <taxon>Endopterygota</taxon>
        <taxon>Coleoptera</taxon>
        <taxon>Polyphaga</taxon>
        <taxon>Scarabaeiformia</taxon>
        <taxon>Scarabaeidae</taxon>
        <taxon>Rutelinae</taxon>
        <taxon>Popillia</taxon>
    </lineage>
</organism>
<evidence type="ECO:0000256" key="3">
    <source>
        <dbReference type="ARBA" id="ARBA00022801"/>
    </source>
</evidence>
<protein>
    <submittedName>
        <fullName evidence="8">Trypsin</fullName>
    </submittedName>
</protein>
<dbReference type="PANTHER" id="PTHR24276">
    <property type="entry name" value="POLYSERASE-RELATED"/>
    <property type="match status" value="1"/>
</dbReference>
<keyword evidence="4" id="KW-0720">Serine protease</keyword>
<name>A0AAW1JCR3_POPJA</name>
<evidence type="ECO:0000256" key="2">
    <source>
        <dbReference type="ARBA" id="ARBA00022670"/>
    </source>
</evidence>
<dbReference type="SMART" id="SM00020">
    <property type="entry name" value="Tryp_SPc"/>
    <property type="match status" value="1"/>
</dbReference>
<evidence type="ECO:0000313" key="9">
    <source>
        <dbReference type="Proteomes" id="UP001458880"/>
    </source>
</evidence>
<dbReference type="GO" id="GO:0004252">
    <property type="term" value="F:serine-type endopeptidase activity"/>
    <property type="evidence" value="ECO:0007669"/>
    <property type="project" value="InterPro"/>
</dbReference>
<feature type="domain" description="Peptidase S1" evidence="7">
    <location>
        <begin position="29"/>
        <end position="247"/>
    </location>
</feature>
<dbReference type="InterPro" id="IPR050430">
    <property type="entry name" value="Peptidase_S1"/>
</dbReference>
<evidence type="ECO:0000256" key="6">
    <source>
        <dbReference type="SAM" id="SignalP"/>
    </source>
</evidence>
<dbReference type="InterPro" id="IPR001314">
    <property type="entry name" value="Peptidase_S1A"/>
</dbReference>
<evidence type="ECO:0000256" key="5">
    <source>
        <dbReference type="ARBA" id="ARBA00023157"/>
    </source>
</evidence>
<comment type="caution">
    <text evidence="8">The sequence shown here is derived from an EMBL/GenBank/DDBJ whole genome shotgun (WGS) entry which is preliminary data.</text>
</comment>
<keyword evidence="9" id="KW-1185">Reference proteome</keyword>
<dbReference type="AlphaFoldDB" id="A0AAW1JCR3"/>
<evidence type="ECO:0000259" key="7">
    <source>
        <dbReference type="PROSITE" id="PS50240"/>
    </source>
</evidence>
<dbReference type="PROSITE" id="PS50240">
    <property type="entry name" value="TRYPSIN_DOM"/>
    <property type="match status" value="1"/>
</dbReference>
<dbReference type="InterPro" id="IPR001254">
    <property type="entry name" value="Trypsin_dom"/>
</dbReference>
<dbReference type="EMBL" id="JASPKY010000428">
    <property type="protein sequence ID" value="KAK9700843.1"/>
    <property type="molecule type" value="Genomic_DNA"/>
</dbReference>
<dbReference type="GO" id="GO:0006508">
    <property type="term" value="P:proteolysis"/>
    <property type="evidence" value="ECO:0007669"/>
    <property type="project" value="UniProtKB-KW"/>
</dbReference>
<dbReference type="Proteomes" id="UP001458880">
    <property type="component" value="Unassembled WGS sequence"/>
</dbReference>
<evidence type="ECO:0000313" key="8">
    <source>
        <dbReference type="EMBL" id="KAK9700843.1"/>
    </source>
</evidence>
<dbReference type="PANTHER" id="PTHR24276:SF98">
    <property type="entry name" value="FI18310P1-RELATED"/>
    <property type="match status" value="1"/>
</dbReference>
<dbReference type="InterPro" id="IPR043504">
    <property type="entry name" value="Peptidase_S1_PA_chymotrypsin"/>
</dbReference>
<accession>A0AAW1JCR3</accession>
<feature type="chain" id="PRO_5043441390" evidence="6">
    <location>
        <begin position="18"/>
        <end position="254"/>
    </location>
</feature>
<proteinExistence type="inferred from homology"/>
<evidence type="ECO:0000256" key="1">
    <source>
        <dbReference type="ARBA" id="ARBA00007664"/>
    </source>
</evidence>
<keyword evidence="2" id="KW-0645">Protease</keyword>
<dbReference type="SUPFAM" id="SSF50494">
    <property type="entry name" value="Trypsin-like serine proteases"/>
    <property type="match status" value="1"/>
</dbReference>
<evidence type="ECO:0000256" key="4">
    <source>
        <dbReference type="ARBA" id="ARBA00022825"/>
    </source>
</evidence>
<sequence length="254" mass="27952">MLPVYFLTLLLSVGAHVQKHKNRLHTNRIINGTIISSYQCPYYAMLYYGGVHSGGVIIRDNVILTAASVVDGFTDTDIEIFVGIESVGETYVTFPYDNRKTIKHPQYRYGNANYDVALMFLDVPLGMGGDVQQIALSSTRASVGSVIGMCGFGYPNCNRTSNPSDRCQGMASYELRWGAFQVRSYSGNTMYASGYGVSSCFGDFGGPVVRNNELQGIASLIQYQNCTGLNLIVSIPSVRPWIENTIREQLNTKS</sequence>
<feature type="signal peptide" evidence="6">
    <location>
        <begin position="1"/>
        <end position="17"/>
    </location>
</feature>
<dbReference type="Gene3D" id="2.40.10.10">
    <property type="entry name" value="Trypsin-like serine proteases"/>
    <property type="match status" value="1"/>
</dbReference>
<gene>
    <name evidence="8" type="ORF">QE152_g30991</name>
</gene>
<keyword evidence="6" id="KW-0732">Signal</keyword>
<dbReference type="PRINTS" id="PR00722">
    <property type="entry name" value="CHYMOTRYPSIN"/>
</dbReference>
<keyword evidence="5" id="KW-1015">Disulfide bond</keyword>
<keyword evidence="3" id="KW-0378">Hydrolase</keyword>
<dbReference type="Pfam" id="PF00089">
    <property type="entry name" value="Trypsin"/>
    <property type="match status" value="1"/>
</dbReference>
<dbReference type="InterPro" id="IPR009003">
    <property type="entry name" value="Peptidase_S1_PA"/>
</dbReference>
<reference evidence="8 9" key="1">
    <citation type="journal article" date="2024" name="BMC Genomics">
        <title>De novo assembly and annotation of Popillia japonica's genome with initial clues to its potential as an invasive pest.</title>
        <authorList>
            <person name="Cucini C."/>
            <person name="Boschi S."/>
            <person name="Funari R."/>
            <person name="Cardaioli E."/>
            <person name="Iannotti N."/>
            <person name="Marturano G."/>
            <person name="Paoli F."/>
            <person name="Bruttini M."/>
            <person name="Carapelli A."/>
            <person name="Frati F."/>
            <person name="Nardi F."/>
        </authorList>
    </citation>
    <scope>NUCLEOTIDE SEQUENCE [LARGE SCALE GENOMIC DNA]</scope>
    <source>
        <strain evidence="8">DMR45628</strain>
    </source>
</reference>